<dbReference type="HOGENOM" id="CLU_1452923_0_0_10"/>
<evidence type="ECO:0000256" key="1">
    <source>
        <dbReference type="SAM" id="SignalP"/>
    </source>
</evidence>
<evidence type="ECO:0000313" key="2">
    <source>
        <dbReference type="EMBL" id="ABQ06140.1"/>
    </source>
</evidence>
<keyword evidence="3" id="KW-1185">Reference proteome</keyword>
<protein>
    <recommendedName>
        <fullName evidence="4">DUF4412 domain-containing protein</fullName>
    </recommendedName>
</protein>
<accession>A5FF85</accession>
<gene>
    <name evidence="2" type="ordered locus">Fjoh_3123</name>
</gene>
<keyword evidence="1" id="KW-0732">Signal</keyword>
<proteinExistence type="predicted"/>
<sequence>MMSKMKNIFLVILFCAIYQTTIAQNYVPTLKNNTQLHYVCKLHGQTRTLQLTAEISKNALAFKLETRGVNSKIVMLPEAVKSGNALSFNQGEYAPVLNLESNETFFMISQSAYQDLVKNNSFVYNNTTYVLDKSYDKNGISIDGKTIDALHVKAQIDETEMWIIKNPEFPLICKIIKNPLGINPTLVKVVD</sequence>
<organism evidence="2 3">
    <name type="scientific">Flavobacterium johnsoniae (strain ATCC 17061 / DSM 2064 / JCM 8514 / BCRC 14874 / CCUG 350202 / NBRC 14942 / NCIMB 11054 / UW101)</name>
    <name type="common">Cytophaga johnsonae</name>
    <dbReference type="NCBI Taxonomy" id="376686"/>
    <lineage>
        <taxon>Bacteria</taxon>
        <taxon>Pseudomonadati</taxon>
        <taxon>Bacteroidota</taxon>
        <taxon>Flavobacteriia</taxon>
        <taxon>Flavobacteriales</taxon>
        <taxon>Flavobacteriaceae</taxon>
        <taxon>Flavobacterium</taxon>
    </lineage>
</organism>
<dbReference type="EMBL" id="CP000685">
    <property type="protein sequence ID" value="ABQ06140.1"/>
    <property type="molecule type" value="Genomic_DNA"/>
</dbReference>
<reference evidence="2 3" key="1">
    <citation type="journal article" date="2009" name="Appl. Environ. Microbiol.">
        <title>Novel features of the polysaccharide-digesting gliding bacterium Flavobacterium johnsoniae as revealed by genome sequence analysis.</title>
        <authorList>
            <person name="McBride M.J."/>
            <person name="Xie G."/>
            <person name="Martens E.C."/>
            <person name="Lapidus A."/>
            <person name="Henrissat B."/>
            <person name="Rhodes R.G."/>
            <person name="Goltsman E."/>
            <person name="Wang W."/>
            <person name="Xu J."/>
            <person name="Hunnicutt D.W."/>
            <person name="Staroscik A.M."/>
            <person name="Hoover T.R."/>
            <person name="Cheng Y.Q."/>
            <person name="Stein J.L."/>
        </authorList>
    </citation>
    <scope>NUCLEOTIDE SEQUENCE [LARGE SCALE GENOMIC DNA]</scope>
    <source>
        <strain evidence="3">ATCC 17061 / DSM 2064 / JCM 8514 / BCRC 14874 / CCUG 350202 / NBRC 14942 / NCIMB 11054 / UW101</strain>
    </source>
</reference>
<dbReference type="KEGG" id="fjo:Fjoh_3123"/>
<evidence type="ECO:0008006" key="4">
    <source>
        <dbReference type="Google" id="ProtNLM"/>
    </source>
</evidence>
<dbReference type="AlphaFoldDB" id="A5FF85"/>
<name>A5FF85_FLAJ1</name>
<feature type="signal peptide" evidence="1">
    <location>
        <begin position="1"/>
        <end position="25"/>
    </location>
</feature>
<dbReference type="Proteomes" id="UP000006694">
    <property type="component" value="Chromosome"/>
</dbReference>
<feature type="chain" id="PRO_5002682800" description="DUF4412 domain-containing protein" evidence="1">
    <location>
        <begin position="26"/>
        <end position="191"/>
    </location>
</feature>
<dbReference type="STRING" id="376686.Fjoh_3123"/>
<dbReference type="eggNOG" id="ENOG5033HJH">
    <property type="taxonomic scope" value="Bacteria"/>
</dbReference>
<evidence type="ECO:0000313" key="3">
    <source>
        <dbReference type="Proteomes" id="UP000006694"/>
    </source>
</evidence>